<protein>
    <recommendedName>
        <fullName evidence="5">Lipoprotein</fullName>
    </recommendedName>
</protein>
<accession>A0A538TDV9</accession>
<evidence type="ECO:0000313" key="3">
    <source>
        <dbReference type="EMBL" id="TMQ61832.1"/>
    </source>
</evidence>
<evidence type="ECO:0000256" key="2">
    <source>
        <dbReference type="SAM" id="SignalP"/>
    </source>
</evidence>
<feature type="region of interest" description="Disordered" evidence="1">
    <location>
        <begin position="29"/>
        <end position="75"/>
    </location>
</feature>
<dbReference type="EMBL" id="VBOV01000014">
    <property type="protein sequence ID" value="TMQ61832.1"/>
    <property type="molecule type" value="Genomic_DNA"/>
</dbReference>
<dbReference type="AlphaFoldDB" id="A0A538TDV9"/>
<gene>
    <name evidence="3" type="ORF">E6K75_00705</name>
</gene>
<feature type="chain" id="PRO_5022147063" description="Lipoprotein" evidence="2">
    <location>
        <begin position="27"/>
        <end position="224"/>
    </location>
</feature>
<evidence type="ECO:0000256" key="1">
    <source>
        <dbReference type="SAM" id="MobiDB-lite"/>
    </source>
</evidence>
<keyword evidence="2" id="KW-0732">Signal</keyword>
<name>A0A538TDV9_UNCEI</name>
<proteinExistence type="predicted"/>
<feature type="region of interest" description="Disordered" evidence="1">
    <location>
        <begin position="183"/>
        <end position="224"/>
    </location>
</feature>
<organism evidence="3 4">
    <name type="scientific">Eiseniibacteriota bacterium</name>
    <dbReference type="NCBI Taxonomy" id="2212470"/>
    <lineage>
        <taxon>Bacteria</taxon>
        <taxon>Candidatus Eiseniibacteriota</taxon>
    </lineage>
</organism>
<evidence type="ECO:0000313" key="4">
    <source>
        <dbReference type="Proteomes" id="UP000320913"/>
    </source>
</evidence>
<dbReference type="Proteomes" id="UP000320913">
    <property type="component" value="Unassembled WGS sequence"/>
</dbReference>
<comment type="caution">
    <text evidence="3">The sequence shown here is derived from an EMBL/GenBank/DDBJ whole genome shotgun (WGS) entry which is preliminary data.</text>
</comment>
<sequence length="224" mass="23197">MQGNQARTLALSAVAVALLFVATAGARQQGGASTQSREATAPSPPVKVKAATSDQAAPAPMSRQHGTPAASKIQAQSQEVKGKYMTIVGEVMDPACYLEAGTKSIGPGHYQCAIDCAKSGQTLAIYARDQDLIYFIAGELPGKNPNDPLMAYIHKKVDVSGTVYHRSGAYGIVITKVVPHEDKPAGAEKAETGPKLRPTRIEIESNGTTGQDAGTPATGAPAGK</sequence>
<evidence type="ECO:0008006" key="5">
    <source>
        <dbReference type="Google" id="ProtNLM"/>
    </source>
</evidence>
<feature type="signal peptide" evidence="2">
    <location>
        <begin position="1"/>
        <end position="26"/>
    </location>
</feature>
<reference evidence="3 4" key="1">
    <citation type="journal article" date="2019" name="Nat. Microbiol.">
        <title>Mediterranean grassland soil C-N compound turnover is dependent on rainfall and depth, and is mediated by genomically divergent microorganisms.</title>
        <authorList>
            <person name="Diamond S."/>
            <person name="Andeer P.F."/>
            <person name="Li Z."/>
            <person name="Crits-Christoph A."/>
            <person name="Burstein D."/>
            <person name="Anantharaman K."/>
            <person name="Lane K.R."/>
            <person name="Thomas B.C."/>
            <person name="Pan C."/>
            <person name="Northen T.R."/>
            <person name="Banfield J.F."/>
        </authorList>
    </citation>
    <scope>NUCLEOTIDE SEQUENCE [LARGE SCALE GENOMIC DNA]</scope>
    <source>
        <strain evidence="3">WS_5</strain>
    </source>
</reference>
<feature type="compositionally biased region" description="Basic and acidic residues" evidence="1">
    <location>
        <begin position="183"/>
        <end position="203"/>
    </location>
</feature>
<feature type="compositionally biased region" description="Low complexity" evidence="1">
    <location>
        <begin position="207"/>
        <end position="224"/>
    </location>
</feature>